<dbReference type="SUPFAM" id="SSF56219">
    <property type="entry name" value="DNase I-like"/>
    <property type="match status" value="1"/>
</dbReference>
<evidence type="ECO:0000259" key="10">
    <source>
        <dbReference type="Pfam" id="PF03372"/>
    </source>
</evidence>
<comment type="similarity">
    <text evidence="1 8">Belongs to the DNA repair enzymes AP/ExoA family.</text>
</comment>
<protein>
    <recommendedName>
        <fullName evidence="8">DNA-(apurinic or apyrimidinic site) endonuclease</fullName>
        <ecNumber evidence="8">3.1.-.-</ecNumber>
    </recommendedName>
</protein>
<dbReference type="GO" id="GO:0005634">
    <property type="term" value="C:nucleus"/>
    <property type="evidence" value="ECO:0007669"/>
    <property type="project" value="TreeGrafter"/>
</dbReference>
<sequence>MGCEWPLGQAEDGFLGIICARKASALTEGAAAETSKNIGGGYAPDSPWWRDLSLSPQEWREIDSEGRCLVLDFQRFVLFNVYAPHESGVERRSFKMKFYRGLEARVRSLLDLDREVVLVGDLNVCRTPLDHCDPERSIRENELTEFGEHPARQWIHEFLTPGGPMVDLYRHFHPTQKGAFTCWNTLIDARCGDYWANDRRGNYGTRIDYIIVSPGLLPSLKECNVDQAVMGSDHCPVSARFHERIRVEGGQDLDLLGSLLEKSFECKNPPPLCCAHYDELSGKQQTIRKFLEQKASAAFTPFSEARKVVPSFLARPAAAQHSKKKAPRKAPGGGIAAHQKAITSFFASVVSTGDVTNLPGSGSPCNSTLHAQPLLSDAQPTPVDLTPTRSAAALLGYDQPEPAAGADSRPAAGTESPPKSAADESTDASISAEGSQSCSAATSQALHFAAGCPDFSIEEAVPVSTTASSTASKSAWESIFKPPEVLKDFSQKITDASCIDFRPGAVVPTQGTVHQVPCKQEGPKPGEVFLYVRE</sequence>
<feature type="active site" description="Proton acceptor" evidence="5">
    <location>
        <position position="234"/>
    </location>
</feature>
<comment type="cofactor">
    <cofactor evidence="6 8">
        <name>Mg(2+)</name>
        <dbReference type="ChEBI" id="CHEBI:18420"/>
    </cofactor>
    <cofactor evidence="6 8">
        <name>Mn(2+)</name>
        <dbReference type="ChEBI" id="CHEBI:29035"/>
    </cofactor>
    <text evidence="6 8">Probably binds two magnesium or manganese ions per subunit.</text>
</comment>
<dbReference type="GO" id="GO:0046872">
    <property type="term" value="F:metal ion binding"/>
    <property type="evidence" value="ECO:0007669"/>
    <property type="project" value="UniProtKB-KW"/>
</dbReference>
<dbReference type="EMBL" id="JAEFCI010004330">
    <property type="protein sequence ID" value="KAG5461014.1"/>
    <property type="molecule type" value="Genomic_DNA"/>
</dbReference>
<keyword evidence="12" id="KW-1185">Reference proteome</keyword>
<dbReference type="PROSITE" id="PS51435">
    <property type="entry name" value="AP_NUCLEASE_F1_4"/>
    <property type="match status" value="1"/>
</dbReference>
<feature type="active site" description="Proton donor/acceptor" evidence="5">
    <location>
        <position position="121"/>
    </location>
</feature>
<dbReference type="GO" id="GO:0008081">
    <property type="term" value="F:phosphoric diester hydrolase activity"/>
    <property type="evidence" value="ECO:0007669"/>
    <property type="project" value="TreeGrafter"/>
</dbReference>
<keyword evidence="6" id="KW-0464">Manganese</keyword>
<keyword evidence="4 6" id="KW-0460">Magnesium</keyword>
<dbReference type="Gene3D" id="3.60.10.10">
    <property type="entry name" value="Endonuclease/exonuclease/phosphatase"/>
    <property type="match status" value="1"/>
</dbReference>
<dbReference type="AlphaFoldDB" id="A0A8H7ZXG2"/>
<dbReference type="Proteomes" id="UP000673691">
    <property type="component" value="Unassembled WGS sequence"/>
</dbReference>
<dbReference type="InterPro" id="IPR005135">
    <property type="entry name" value="Endo/exonuclease/phosphatase"/>
</dbReference>
<evidence type="ECO:0000313" key="12">
    <source>
        <dbReference type="Proteomes" id="UP000673691"/>
    </source>
</evidence>
<comment type="caution">
    <text evidence="11">The sequence shown here is derived from an EMBL/GenBank/DDBJ whole genome shotgun (WGS) entry which is preliminary data.</text>
</comment>
<feature type="domain" description="Endonuclease/exonuclease/phosphatase" evidence="10">
    <location>
        <begin position="65"/>
        <end position="234"/>
    </location>
</feature>
<evidence type="ECO:0000256" key="9">
    <source>
        <dbReference type="SAM" id="MobiDB-lite"/>
    </source>
</evidence>
<dbReference type="EC" id="3.1.-.-" evidence="8"/>
<dbReference type="PANTHER" id="PTHR22748:SF4">
    <property type="entry name" value="DNA-(APURINIC OR APYRIMIDINIC SITE) ENDONUCLEASE 2"/>
    <property type="match status" value="1"/>
</dbReference>
<feature type="binding site" evidence="6">
    <location>
        <position position="234"/>
    </location>
    <ligand>
        <name>Mg(2+)</name>
        <dbReference type="ChEBI" id="CHEBI:18420"/>
        <label>1</label>
    </ligand>
</feature>
<evidence type="ECO:0000256" key="8">
    <source>
        <dbReference type="RuleBase" id="RU362131"/>
    </source>
</evidence>
<feature type="non-terminal residue" evidence="11">
    <location>
        <position position="534"/>
    </location>
</feature>
<feature type="region of interest" description="Disordered" evidence="9">
    <location>
        <begin position="399"/>
        <end position="435"/>
    </location>
</feature>
<dbReference type="Pfam" id="PF03372">
    <property type="entry name" value="Exo_endo_phos"/>
    <property type="match status" value="1"/>
</dbReference>
<keyword evidence="8" id="KW-0227">DNA damage</keyword>
<evidence type="ECO:0000256" key="1">
    <source>
        <dbReference type="ARBA" id="ARBA00007092"/>
    </source>
</evidence>
<name>A0A8H7ZXG2_9FUNG</name>
<gene>
    <name evidence="11" type="ORF">BJ554DRAFT_6865</name>
</gene>
<reference evidence="11 12" key="1">
    <citation type="journal article" name="Sci. Rep.">
        <title>Genome-scale phylogenetic analyses confirm Olpidium as the closest living zoosporic fungus to the non-flagellated, terrestrial fungi.</title>
        <authorList>
            <person name="Chang Y."/>
            <person name="Rochon D."/>
            <person name="Sekimoto S."/>
            <person name="Wang Y."/>
            <person name="Chovatia M."/>
            <person name="Sandor L."/>
            <person name="Salamov A."/>
            <person name="Grigoriev I.V."/>
            <person name="Stajich J.E."/>
            <person name="Spatafora J.W."/>
        </authorList>
    </citation>
    <scope>NUCLEOTIDE SEQUENCE [LARGE SCALE GENOMIC DNA]</scope>
    <source>
        <strain evidence="11">S191</strain>
    </source>
</reference>
<feature type="site" description="Interaction with DNA substrate" evidence="7">
    <location>
        <position position="234"/>
    </location>
</feature>
<keyword evidence="2 6" id="KW-0479">Metal-binding</keyword>
<dbReference type="InterPro" id="IPR004808">
    <property type="entry name" value="AP_endonuc_1"/>
</dbReference>
<dbReference type="InterPro" id="IPR036691">
    <property type="entry name" value="Endo/exonu/phosph_ase_sf"/>
</dbReference>
<keyword evidence="3" id="KW-0378">Hydrolase</keyword>
<dbReference type="OrthoDB" id="391817at2759"/>
<organism evidence="11 12">
    <name type="scientific">Olpidium bornovanus</name>
    <dbReference type="NCBI Taxonomy" id="278681"/>
    <lineage>
        <taxon>Eukaryota</taxon>
        <taxon>Fungi</taxon>
        <taxon>Fungi incertae sedis</taxon>
        <taxon>Olpidiomycota</taxon>
        <taxon>Olpidiomycotina</taxon>
        <taxon>Olpidiomycetes</taxon>
        <taxon>Olpidiales</taxon>
        <taxon>Olpidiaceae</taxon>
        <taxon>Olpidium</taxon>
    </lineage>
</organism>
<feature type="binding site" evidence="6">
    <location>
        <position position="233"/>
    </location>
    <ligand>
        <name>Mg(2+)</name>
        <dbReference type="ChEBI" id="CHEBI:18420"/>
        <label>1</label>
    </ligand>
</feature>
<evidence type="ECO:0000256" key="6">
    <source>
        <dbReference type="PIRSR" id="PIRSR604808-2"/>
    </source>
</evidence>
<feature type="binding site" evidence="6">
    <location>
        <position position="121"/>
    </location>
    <ligand>
        <name>Mg(2+)</name>
        <dbReference type="ChEBI" id="CHEBI:18420"/>
        <label>1</label>
    </ligand>
</feature>
<feature type="site" description="Important for catalytic activity" evidence="7">
    <location>
        <position position="208"/>
    </location>
</feature>
<evidence type="ECO:0000256" key="7">
    <source>
        <dbReference type="PIRSR" id="PIRSR604808-3"/>
    </source>
</evidence>
<keyword evidence="11" id="KW-0255">Endonuclease</keyword>
<evidence type="ECO:0000256" key="4">
    <source>
        <dbReference type="ARBA" id="ARBA00022842"/>
    </source>
</evidence>
<dbReference type="GO" id="GO:0008311">
    <property type="term" value="F:double-stranded DNA 3'-5' DNA exonuclease activity"/>
    <property type="evidence" value="ECO:0007669"/>
    <property type="project" value="TreeGrafter"/>
</dbReference>
<dbReference type="NCBIfam" id="TIGR00633">
    <property type="entry name" value="xth"/>
    <property type="match status" value="1"/>
</dbReference>
<evidence type="ECO:0000313" key="11">
    <source>
        <dbReference type="EMBL" id="KAG5461014.1"/>
    </source>
</evidence>
<dbReference type="GO" id="GO:0003906">
    <property type="term" value="F:DNA-(apurinic or apyrimidinic site) endonuclease activity"/>
    <property type="evidence" value="ECO:0007669"/>
    <property type="project" value="TreeGrafter"/>
</dbReference>
<dbReference type="GO" id="GO:0006284">
    <property type="term" value="P:base-excision repair"/>
    <property type="evidence" value="ECO:0007669"/>
    <property type="project" value="TreeGrafter"/>
</dbReference>
<accession>A0A8H7ZXG2</accession>
<feature type="site" description="Transition state stabilizer" evidence="7">
    <location>
        <position position="123"/>
    </location>
</feature>
<dbReference type="PANTHER" id="PTHR22748">
    <property type="entry name" value="AP ENDONUCLEASE"/>
    <property type="match status" value="1"/>
</dbReference>
<keyword evidence="8" id="KW-0234">DNA repair</keyword>
<keyword evidence="11" id="KW-0540">Nuclease</keyword>
<proteinExistence type="inferred from homology"/>
<evidence type="ECO:0000256" key="5">
    <source>
        <dbReference type="PIRSR" id="PIRSR604808-1"/>
    </source>
</evidence>
<evidence type="ECO:0000256" key="2">
    <source>
        <dbReference type="ARBA" id="ARBA00022723"/>
    </source>
</evidence>
<evidence type="ECO:0000256" key="3">
    <source>
        <dbReference type="ARBA" id="ARBA00022801"/>
    </source>
</evidence>
<feature type="binding site" evidence="6">
    <location>
        <position position="123"/>
    </location>
    <ligand>
        <name>Mg(2+)</name>
        <dbReference type="ChEBI" id="CHEBI:18420"/>
        <label>1</label>
    </ligand>
</feature>
<feature type="active site" evidence="5">
    <location>
        <position position="82"/>
    </location>
</feature>